<evidence type="ECO:0000313" key="1">
    <source>
        <dbReference type="EMBL" id="GIG87958.1"/>
    </source>
</evidence>
<protein>
    <submittedName>
        <fullName evidence="1">Uncharacterized protein</fullName>
    </submittedName>
</protein>
<proteinExistence type="predicted"/>
<gene>
    <name evidence="1" type="ORF">Pen02_28940</name>
</gene>
<dbReference type="InterPro" id="IPR011041">
    <property type="entry name" value="Quinoprot_gluc/sorb_DH_b-prop"/>
</dbReference>
<dbReference type="EMBL" id="BONW01000013">
    <property type="protein sequence ID" value="GIG87958.1"/>
    <property type="molecule type" value="Genomic_DNA"/>
</dbReference>
<organism evidence="1 2">
    <name type="scientific">Plantactinospora endophytica</name>
    <dbReference type="NCBI Taxonomy" id="673535"/>
    <lineage>
        <taxon>Bacteria</taxon>
        <taxon>Bacillati</taxon>
        <taxon>Actinomycetota</taxon>
        <taxon>Actinomycetes</taxon>
        <taxon>Micromonosporales</taxon>
        <taxon>Micromonosporaceae</taxon>
        <taxon>Plantactinospora</taxon>
    </lineage>
</organism>
<evidence type="ECO:0000313" key="2">
    <source>
        <dbReference type="Proteomes" id="UP000646749"/>
    </source>
</evidence>
<accession>A0ABQ4DZS8</accession>
<dbReference type="SUPFAM" id="SSF50952">
    <property type="entry name" value="Soluble quinoprotein glucose dehydrogenase"/>
    <property type="match status" value="1"/>
</dbReference>
<dbReference type="RefSeq" id="WP_203866486.1">
    <property type="nucleotide sequence ID" value="NZ_BONW01000013.1"/>
</dbReference>
<name>A0ABQ4DZS8_9ACTN</name>
<dbReference type="Proteomes" id="UP000646749">
    <property type="component" value="Unassembled WGS sequence"/>
</dbReference>
<keyword evidence="2" id="KW-1185">Reference proteome</keyword>
<sequence length="496" mass="53259">MIGVTWDRPLEGITEVPWDAMLGPAAPALIAALRKLAEHTGTGPAPYAADPIDDVIADDVDYSYMRYAIDHGYWPAGVPVIRFLARIAAAHPSDGATVSAIELINQIVNAPMDRPGAPDAELDAWVDGLRGELHAARPAFDEAARLVPAVRSTIVRLAERSTGGTLAYAGSYEPRWRRLAREVARLPGRSIKVVAGDGRDLLVVGDRHFLAPESGDVVAMFAPPRPGGAVAFTDADGPGVLTVEGPRREGGHRGPLRLWRRGEQGWEATRFGPRLRPWPLLPGVVAVTAGDGDLYVGYSDGRVTRRDSRAGYRLGPTLRVSGPGWSQRLYPYRDGSERRLLAVGRDSMYDLDFAHGQATEMPMAPFTNPFTCFRLGVRRCFAVISGRYPPGPVWCLDAVSGSAIGPPIRLPQPAALCAYELGGRPMLAIGSGQQLHRFDAETGEPAGPPLSGHRRDVTGIAAVRIAGRATLFSVDGATVRRWDAASGTPWPAPFAD</sequence>
<comment type="caution">
    <text evidence="1">The sequence shown here is derived from an EMBL/GenBank/DDBJ whole genome shotgun (WGS) entry which is preliminary data.</text>
</comment>
<reference evidence="1 2" key="1">
    <citation type="submission" date="2021-01" db="EMBL/GenBank/DDBJ databases">
        <title>Whole genome shotgun sequence of Plantactinospora endophytica NBRC 110450.</title>
        <authorList>
            <person name="Komaki H."/>
            <person name="Tamura T."/>
        </authorList>
    </citation>
    <scope>NUCLEOTIDE SEQUENCE [LARGE SCALE GENOMIC DNA]</scope>
    <source>
        <strain evidence="1 2">NBRC 110450</strain>
    </source>
</reference>